<keyword evidence="4 7" id="KW-0067">ATP-binding</keyword>
<dbReference type="PROSITE" id="PS00211">
    <property type="entry name" value="ABC_TRANSPORTER_1"/>
    <property type="match status" value="1"/>
</dbReference>
<keyword evidence="3" id="KW-0547">Nucleotide-binding</keyword>
<dbReference type="GO" id="GO:0005524">
    <property type="term" value="F:ATP binding"/>
    <property type="evidence" value="ECO:0007669"/>
    <property type="project" value="UniProtKB-KW"/>
</dbReference>
<comment type="caution">
    <text evidence="7">The sequence shown here is derived from an EMBL/GenBank/DDBJ whole genome shotgun (WGS) entry which is preliminary data.</text>
</comment>
<evidence type="ECO:0000256" key="3">
    <source>
        <dbReference type="ARBA" id="ARBA00022741"/>
    </source>
</evidence>
<dbReference type="InterPro" id="IPR027417">
    <property type="entry name" value="P-loop_NTPase"/>
</dbReference>
<dbReference type="Pfam" id="PF00005">
    <property type="entry name" value="ABC_tran"/>
    <property type="match status" value="1"/>
</dbReference>
<dbReference type="GO" id="GO:0016020">
    <property type="term" value="C:membrane"/>
    <property type="evidence" value="ECO:0007669"/>
    <property type="project" value="InterPro"/>
</dbReference>
<feature type="region of interest" description="Disordered" evidence="5">
    <location>
        <begin position="245"/>
        <end position="275"/>
    </location>
</feature>
<evidence type="ECO:0000256" key="5">
    <source>
        <dbReference type="SAM" id="MobiDB-lite"/>
    </source>
</evidence>
<gene>
    <name evidence="7" type="ORF">C8256_19270</name>
</gene>
<dbReference type="InterPro" id="IPR029439">
    <property type="entry name" value="Wzt_C"/>
</dbReference>
<feature type="domain" description="ABC transporter" evidence="6">
    <location>
        <begin position="3"/>
        <end position="244"/>
    </location>
</feature>
<keyword evidence="8" id="KW-1185">Reference proteome</keyword>
<dbReference type="Gene3D" id="2.70.50.60">
    <property type="entry name" value="abc- transporter (atp binding component) like domain"/>
    <property type="match status" value="1"/>
</dbReference>
<dbReference type="PANTHER" id="PTHR46743">
    <property type="entry name" value="TEICHOIC ACIDS EXPORT ATP-BINDING PROTEIN TAGH"/>
    <property type="match status" value="1"/>
</dbReference>
<evidence type="ECO:0000313" key="8">
    <source>
        <dbReference type="Proteomes" id="UP000240892"/>
    </source>
</evidence>
<feature type="compositionally biased region" description="Basic and acidic residues" evidence="5">
    <location>
        <begin position="252"/>
        <end position="273"/>
    </location>
</feature>
<dbReference type="Pfam" id="PF14524">
    <property type="entry name" value="Wzt_C"/>
    <property type="match status" value="1"/>
</dbReference>
<dbReference type="InterPro" id="IPR003593">
    <property type="entry name" value="AAA+_ATPase"/>
</dbReference>
<evidence type="ECO:0000256" key="4">
    <source>
        <dbReference type="ARBA" id="ARBA00022840"/>
    </source>
</evidence>
<dbReference type="SMART" id="SM00382">
    <property type="entry name" value="AAA"/>
    <property type="match status" value="1"/>
</dbReference>
<dbReference type="EMBL" id="PYHO01000018">
    <property type="protein sequence ID" value="PSR45242.1"/>
    <property type="molecule type" value="Genomic_DNA"/>
</dbReference>
<dbReference type="InterPro" id="IPR017871">
    <property type="entry name" value="ABC_transporter-like_CS"/>
</dbReference>
<keyword evidence="2" id="KW-0813">Transport</keyword>
<proteinExistence type="inferred from homology"/>
<dbReference type="Gene3D" id="3.40.50.300">
    <property type="entry name" value="P-loop containing nucleotide triphosphate hydrolases"/>
    <property type="match status" value="1"/>
</dbReference>
<reference evidence="7 8" key="1">
    <citation type="submission" date="2018-03" db="EMBL/GenBank/DDBJ databases">
        <title>First report of an OXA-48+CTX-M-M-producing Kluyvera ascorbata clone recovered from patients admitted in a University Hospital in Madrid, Spain.</title>
        <authorList>
            <person name="Hernandez-Garcia M."/>
            <person name="Leon-Sampedro R."/>
            <person name="Perez-Viso B."/>
            <person name="Morosini M.I."/>
            <person name="Lopez-Fresnena N."/>
            <person name="Coque T.M."/>
            <person name="Bonten M."/>
            <person name="Malhotra-Kumar S."/>
            <person name="Ruiz-Garbajosa P."/>
            <person name="Canton R."/>
        </authorList>
    </citation>
    <scope>NUCLEOTIDE SEQUENCE [LARGE SCALE GENOMIC DNA]</scope>
    <source>
        <strain evidence="7 8">KA2</strain>
    </source>
</reference>
<dbReference type="InterPro" id="IPR050683">
    <property type="entry name" value="Bact_Polysacc_Export_ATP-bd"/>
</dbReference>
<organism evidence="7 8">
    <name type="scientific">Kluyvera genomosp. 2</name>
    <dbReference type="NCBI Taxonomy" id="2774054"/>
    <lineage>
        <taxon>Bacteria</taxon>
        <taxon>Pseudomonadati</taxon>
        <taxon>Pseudomonadota</taxon>
        <taxon>Gammaproteobacteria</taxon>
        <taxon>Enterobacterales</taxon>
        <taxon>Enterobacteriaceae</taxon>
        <taxon>Kluyvera</taxon>
    </lineage>
</organism>
<evidence type="ECO:0000256" key="1">
    <source>
        <dbReference type="ARBA" id="ARBA00005417"/>
    </source>
</evidence>
<dbReference type="GO" id="GO:0016887">
    <property type="term" value="F:ATP hydrolysis activity"/>
    <property type="evidence" value="ECO:0007669"/>
    <property type="project" value="InterPro"/>
</dbReference>
<dbReference type="CDD" id="cd10147">
    <property type="entry name" value="Wzt_C-like"/>
    <property type="match status" value="1"/>
</dbReference>
<comment type="similarity">
    <text evidence="1">Belongs to the ABC transporter superfamily.</text>
</comment>
<dbReference type="Proteomes" id="UP000240892">
    <property type="component" value="Unassembled WGS sequence"/>
</dbReference>
<dbReference type="RefSeq" id="WP_106929558.1">
    <property type="nucleotide sequence ID" value="NZ_CABMMU010000018.1"/>
</dbReference>
<dbReference type="GO" id="GO:0140359">
    <property type="term" value="F:ABC-type transporter activity"/>
    <property type="evidence" value="ECO:0007669"/>
    <property type="project" value="InterPro"/>
</dbReference>
<sequence length="445" mass="49546">MSIIVSNVGKAYKYYNSKWKRLVEKLGPGNRVLHSKKWVLKDISFTINPGESVGIVGVNGAGKSTLLKLLTGTTQPTEGSITTVGRVAALLELGMGFHPDFTGRQNVYMSGLMMGLTRYQVTQLMPEIEAFADIGHYIDQPVRVYSSGMQMRLAFAVATASRPDILIVDEALSVGDSRFQAKCFARIAEFKKAGTTLLLVSHSASDIVRHCDRGIFLKNGHIELDGSSRDVTNRYMDELFGKSDDSNLDLSESPRIESQKAESQKAESQKAESDFNEFDPAGVADLYHTRIGYRPEEYRWGQGGARIIDYIIRVNNKYYPTSIESNQHTDFIIKVIFDESFDNVVPGILIKTLDGLFLYGTNSFLASSGRESCSVQRGDVKIFKFSFPLNLNSGDYMLSFGVSAGDPRGEMVPLDRRYDSIILHINKKMEFWGVVDLKSSFSCCN</sequence>
<evidence type="ECO:0000259" key="6">
    <source>
        <dbReference type="PROSITE" id="PS50893"/>
    </source>
</evidence>
<dbReference type="InterPro" id="IPR003439">
    <property type="entry name" value="ABC_transporter-like_ATP-bd"/>
</dbReference>
<dbReference type="SUPFAM" id="SSF52540">
    <property type="entry name" value="P-loop containing nucleoside triphosphate hydrolases"/>
    <property type="match status" value="1"/>
</dbReference>
<evidence type="ECO:0000256" key="2">
    <source>
        <dbReference type="ARBA" id="ARBA00022448"/>
    </source>
</evidence>
<dbReference type="PROSITE" id="PS50893">
    <property type="entry name" value="ABC_TRANSPORTER_2"/>
    <property type="match status" value="1"/>
</dbReference>
<dbReference type="CDD" id="cd03220">
    <property type="entry name" value="ABC_KpsT_Wzt"/>
    <property type="match status" value="1"/>
</dbReference>
<dbReference type="PANTHER" id="PTHR46743:SF2">
    <property type="entry name" value="TEICHOIC ACIDS EXPORT ATP-BINDING PROTEIN TAGH"/>
    <property type="match status" value="1"/>
</dbReference>
<protein>
    <submittedName>
        <fullName evidence="7">ABC transporter ATP-binding protein</fullName>
    </submittedName>
</protein>
<dbReference type="AlphaFoldDB" id="A0A2T2XYA9"/>
<dbReference type="InterPro" id="IPR015860">
    <property type="entry name" value="ABC_transpr_TagH-like"/>
</dbReference>
<name>A0A2T2XYA9_9ENTR</name>
<accession>A0A2T2XYA9</accession>
<evidence type="ECO:0000313" key="7">
    <source>
        <dbReference type="EMBL" id="PSR45242.1"/>
    </source>
</evidence>